<proteinExistence type="predicted"/>
<organism evidence="1">
    <name type="scientific">marine metagenome</name>
    <dbReference type="NCBI Taxonomy" id="408172"/>
    <lineage>
        <taxon>unclassified sequences</taxon>
        <taxon>metagenomes</taxon>
        <taxon>ecological metagenomes</taxon>
    </lineage>
</organism>
<name>A0A381T654_9ZZZZ</name>
<dbReference type="EMBL" id="UINC01004010">
    <property type="protein sequence ID" value="SVA11068.1"/>
    <property type="molecule type" value="Genomic_DNA"/>
</dbReference>
<evidence type="ECO:0000313" key="1">
    <source>
        <dbReference type="EMBL" id="SVA11068.1"/>
    </source>
</evidence>
<protein>
    <submittedName>
        <fullName evidence="1">Uncharacterized protein</fullName>
    </submittedName>
</protein>
<accession>A0A381T654</accession>
<dbReference type="AlphaFoldDB" id="A0A381T654"/>
<sequence>MYYMCINTHIINRTKTNTNINAQNTNSHTGNQDLFFAAEAGFELT</sequence>
<gene>
    <name evidence="1" type="ORF">METZ01_LOCUS63922</name>
</gene>
<reference evidence="1" key="1">
    <citation type="submission" date="2018-05" db="EMBL/GenBank/DDBJ databases">
        <authorList>
            <person name="Lanie J.A."/>
            <person name="Ng W.-L."/>
            <person name="Kazmierczak K.M."/>
            <person name="Andrzejewski T.M."/>
            <person name="Davidsen T.M."/>
            <person name="Wayne K.J."/>
            <person name="Tettelin H."/>
            <person name="Glass J.I."/>
            <person name="Rusch D."/>
            <person name="Podicherti R."/>
            <person name="Tsui H.-C.T."/>
            <person name="Winkler M.E."/>
        </authorList>
    </citation>
    <scope>NUCLEOTIDE SEQUENCE</scope>
</reference>